<proteinExistence type="predicted"/>
<dbReference type="InParanoid" id="A0A0C3EQQ6"/>
<evidence type="ECO:0000256" key="2">
    <source>
        <dbReference type="ARBA" id="ARBA00022737"/>
    </source>
</evidence>
<dbReference type="STRING" id="1036808.A0A0C3EQQ6"/>
<keyword evidence="5" id="KW-1185">Reference proteome</keyword>
<dbReference type="SUPFAM" id="SSF50978">
    <property type="entry name" value="WD40 repeat-like"/>
    <property type="match status" value="1"/>
</dbReference>
<dbReference type="AlphaFoldDB" id="A0A0C3EQQ6"/>
<name>A0A0C3EQQ6_9AGAM</name>
<dbReference type="InterPro" id="IPR036322">
    <property type="entry name" value="WD40_repeat_dom_sf"/>
</dbReference>
<feature type="repeat" description="WD" evidence="3">
    <location>
        <begin position="232"/>
        <end position="270"/>
    </location>
</feature>
<dbReference type="PRINTS" id="PR00320">
    <property type="entry name" value="GPROTEINBRPT"/>
</dbReference>
<feature type="repeat" description="WD" evidence="3">
    <location>
        <begin position="129"/>
        <end position="161"/>
    </location>
</feature>
<dbReference type="Pfam" id="PF00400">
    <property type="entry name" value="WD40"/>
    <property type="match status" value="7"/>
</dbReference>
<dbReference type="CDD" id="cd00200">
    <property type="entry name" value="WD40"/>
    <property type="match status" value="1"/>
</dbReference>
<evidence type="ECO:0000313" key="4">
    <source>
        <dbReference type="EMBL" id="KIM70484.1"/>
    </source>
</evidence>
<dbReference type="HOGENOM" id="CLU_000288_57_23_1"/>
<protein>
    <submittedName>
        <fullName evidence="4">Uncharacterized protein</fullName>
    </submittedName>
</protein>
<dbReference type="EMBL" id="KN822004">
    <property type="protein sequence ID" value="KIM70484.1"/>
    <property type="molecule type" value="Genomic_DNA"/>
</dbReference>
<evidence type="ECO:0000256" key="1">
    <source>
        <dbReference type="ARBA" id="ARBA00022574"/>
    </source>
</evidence>
<evidence type="ECO:0000313" key="5">
    <source>
        <dbReference type="Proteomes" id="UP000053989"/>
    </source>
</evidence>
<reference evidence="4 5" key="1">
    <citation type="submission" date="2014-04" db="EMBL/GenBank/DDBJ databases">
        <authorList>
            <consortium name="DOE Joint Genome Institute"/>
            <person name="Kuo A."/>
            <person name="Kohler A."/>
            <person name="Nagy L.G."/>
            <person name="Floudas D."/>
            <person name="Copeland A."/>
            <person name="Barry K.W."/>
            <person name="Cichocki N."/>
            <person name="Veneault-Fourrey C."/>
            <person name="LaButti K."/>
            <person name="Lindquist E.A."/>
            <person name="Lipzen A."/>
            <person name="Lundell T."/>
            <person name="Morin E."/>
            <person name="Murat C."/>
            <person name="Sun H."/>
            <person name="Tunlid A."/>
            <person name="Henrissat B."/>
            <person name="Grigoriev I.V."/>
            <person name="Hibbett D.S."/>
            <person name="Martin F."/>
            <person name="Nordberg H.P."/>
            <person name="Cantor M.N."/>
            <person name="Hua S.X."/>
        </authorList>
    </citation>
    <scope>NUCLEOTIDE SEQUENCE [LARGE SCALE GENOMIC DNA]</scope>
    <source>
        <strain evidence="4 5">Foug A</strain>
    </source>
</reference>
<dbReference type="InterPro" id="IPR015943">
    <property type="entry name" value="WD40/YVTN_repeat-like_dom_sf"/>
</dbReference>
<dbReference type="InterPro" id="IPR020472">
    <property type="entry name" value="WD40_PAC1"/>
</dbReference>
<dbReference type="PROSITE" id="PS50082">
    <property type="entry name" value="WD_REPEATS_2"/>
    <property type="match status" value="6"/>
</dbReference>
<dbReference type="PROSITE" id="PS00678">
    <property type="entry name" value="WD_REPEATS_1"/>
    <property type="match status" value="3"/>
</dbReference>
<feature type="repeat" description="WD" evidence="3">
    <location>
        <begin position="87"/>
        <end position="128"/>
    </location>
</feature>
<dbReference type="Gene3D" id="2.130.10.10">
    <property type="entry name" value="YVTN repeat-like/Quinoprotein amine dehydrogenase"/>
    <property type="match status" value="1"/>
</dbReference>
<feature type="repeat" description="WD" evidence="3">
    <location>
        <begin position="283"/>
        <end position="321"/>
    </location>
</feature>
<dbReference type="PROSITE" id="PS50294">
    <property type="entry name" value="WD_REPEATS_REGION"/>
    <property type="match status" value="4"/>
</dbReference>
<dbReference type="OrthoDB" id="17410at2759"/>
<evidence type="ECO:0000256" key="3">
    <source>
        <dbReference type="PROSITE-ProRule" id="PRU00221"/>
    </source>
</evidence>
<accession>A0A0C3EQQ6</accession>
<sequence>MSDVLDPQTAPTYSIKEGSGWIAVFNPDAPRQMDIQLHKCYVHDAVVSSVKFSSDGRLLAVGTNNAVVLYDISRDQKVTFPLSSDEETDKANHARSVTISPDNKLLVAGSEDRAIRIWNTETYAYVTSLVGHRGEVYALAFTQDSQYLLSASGDRTIRVWDASQLQVGSAVEPTCRVLRSVAPQEKPSSKIVFTSLSVDSLSSFAAAGSLDGIIRVWDIRPGSETEEPVGVLSGHADGVYGVQFLPNYAADEPMSLVSASLDRTLKHWEIVVDEKQFLCKKTLSGHKDCVLATSVLQVGREQRVASASRDGTVRLWDFKTGMPYFMIQGHTNTVTSVDLCSDGSLLASGSGDRQVRIWKYTLQ</sequence>
<dbReference type="Proteomes" id="UP000053989">
    <property type="component" value="Unassembled WGS sequence"/>
</dbReference>
<feature type="repeat" description="WD" evidence="3">
    <location>
        <begin position="327"/>
        <end position="363"/>
    </location>
</feature>
<gene>
    <name evidence="4" type="ORF">SCLCIDRAFT_12448</name>
</gene>
<feature type="repeat" description="WD" evidence="3">
    <location>
        <begin position="194"/>
        <end position="227"/>
    </location>
</feature>
<keyword evidence="1 3" id="KW-0853">WD repeat</keyword>
<dbReference type="PANTHER" id="PTHR19848">
    <property type="entry name" value="WD40 REPEAT PROTEIN"/>
    <property type="match status" value="1"/>
</dbReference>
<dbReference type="PANTHER" id="PTHR19848:SF8">
    <property type="entry name" value="F-BOX AND WD REPEAT DOMAIN CONTAINING 7"/>
    <property type="match status" value="1"/>
</dbReference>
<dbReference type="SMART" id="SM00320">
    <property type="entry name" value="WD40"/>
    <property type="match status" value="7"/>
</dbReference>
<organism evidence="4 5">
    <name type="scientific">Scleroderma citrinum Foug A</name>
    <dbReference type="NCBI Taxonomy" id="1036808"/>
    <lineage>
        <taxon>Eukaryota</taxon>
        <taxon>Fungi</taxon>
        <taxon>Dikarya</taxon>
        <taxon>Basidiomycota</taxon>
        <taxon>Agaricomycotina</taxon>
        <taxon>Agaricomycetes</taxon>
        <taxon>Agaricomycetidae</taxon>
        <taxon>Boletales</taxon>
        <taxon>Sclerodermatineae</taxon>
        <taxon>Sclerodermataceae</taxon>
        <taxon>Scleroderma</taxon>
    </lineage>
</organism>
<dbReference type="InterPro" id="IPR019775">
    <property type="entry name" value="WD40_repeat_CS"/>
</dbReference>
<keyword evidence="2" id="KW-0677">Repeat</keyword>
<dbReference type="InterPro" id="IPR001680">
    <property type="entry name" value="WD40_rpt"/>
</dbReference>
<reference evidence="5" key="2">
    <citation type="submission" date="2015-01" db="EMBL/GenBank/DDBJ databases">
        <title>Evolutionary Origins and Diversification of the Mycorrhizal Mutualists.</title>
        <authorList>
            <consortium name="DOE Joint Genome Institute"/>
            <consortium name="Mycorrhizal Genomics Consortium"/>
            <person name="Kohler A."/>
            <person name="Kuo A."/>
            <person name="Nagy L.G."/>
            <person name="Floudas D."/>
            <person name="Copeland A."/>
            <person name="Barry K.W."/>
            <person name="Cichocki N."/>
            <person name="Veneault-Fourrey C."/>
            <person name="LaButti K."/>
            <person name="Lindquist E.A."/>
            <person name="Lipzen A."/>
            <person name="Lundell T."/>
            <person name="Morin E."/>
            <person name="Murat C."/>
            <person name="Riley R."/>
            <person name="Ohm R."/>
            <person name="Sun H."/>
            <person name="Tunlid A."/>
            <person name="Henrissat B."/>
            <person name="Grigoriev I.V."/>
            <person name="Hibbett D.S."/>
            <person name="Martin F."/>
        </authorList>
    </citation>
    <scope>NUCLEOTIDE SEQUENCE [LARGE SCALE GENOMIC DNA]</scope>
    <source>
        <strain evidence="5">Foug A</strain>
    </source>
</reference>